<name>A0A6G0X365_9STRA</name>
<dbReference type="PRINTS" id="PR00173">
    <property type="entry name" value="EDTRNSPORT"/>
</dbReference>
<dbReference type="EMBL" id="VJMJ01000117">
    <property type="protein sequence ID" value="KAF0734264.1"/>
    <property type="molecule type" value="Genomic_DNA"/>
</dbReference>
<keyword evidence="5" id="KW-1133">Transmembrane helix</keyword>
<dbReference type="VEuPathDB" id="FungiDB:AeMF1_006430"/>
<dbReference type="GO" id="GO:0015293">
    <property type="term" value="F:symporter activity"/>
    <property type="evidence" value="ECO:0007669"/>
    <property type="project" value="UniProtKB-UniRule"/>
</dbReference>
<keyword evidence="6" id="KW-0472">Membrane</keyword>
<dbReference type="InterPro" id="IPR001991">
    <property type="entry name" value="Na-dicarboxylate_symporter"/>
</dbReference>
<accession>A0A6G0X365</accession>
<evidence type="ECO:0000313" key="8">
    <source>
        <dbReference type="EMBL" id="KAF0734264.1"/>
    </source>
</evidence>
<keyword evidence="4" id="KW-0812">Transmembrane</keyword>
<protein>
    <recommendedName>
        <fullName evidence="7">Amino acid transporter</fullName>
    </recommendedName>
</protein>
<dbReference type="PANTHER" id="PTHR42865">
    <property type="entry name" value="PROTON/GLUTAMATE-ASPARTATE SYMPORTER"/>
    <property type="match status" value="1"/>
</dbReference>
<evidence type="ECO:0000256" key="3">
    <source>
        <dbReference type="ARBA" id="ARBA00022475"/>
    </source>
</evidence>
<sequence length="130" mass="13946">MFWLIKLNPIEFVHGMREPLLISFPTATSEAGLPKVFEALDAFDVSTHITAFVVSFGYPFNLDGGALYMTMAVVFCAQAAGVHKSVDEQIVMLLLLMVSSKGIAGVRSSTVGAGTMILGGCSYSIDGRMY</sequence>
<dbReference type="SUPFAM" id="SSF118215">
    <property type="entry name" value="Proton glutamate symport protein"/>
    <property type="match status" value="1"/>
</dbReference>
<comment type="subcellular location">
    <subcellularLocation>
        <location evidence="1">Cell membrane</location>
        <topology evidence="1">Multi-pass membrane protein</topology>
    </subcellularLocation>
    <subcellularLocation>
        <location evidence="7">Membrane</location>
        <topology evidence="7">Multi-pass membrane protein</topology>
    </subcellularLocation>
</comment>
<dbReference type="PANTHER" id="PTHR42865:SF7">
    <property type="entry name" value="PROTON_GLUTAMATE-ASPARTATE SYMPORTER"/>
    <property type="match status" value="1"/>
</dbReference>
<evidence type="ECO:0000256" key="5">
    <source>
        <dbReference type="ARBA" id="ARBA00022989"/>
    </source>
</evidence>
<dbReference type="Pfam" id="PF00375">
    <property type="entry name" value="SDF"/>
    <property type="match status" value="1"/>
</dbReference>
<evidence type="ECO:0000256" key="6">
    <source>
        <dbReference type="ARBA" id="ARBA00023136"/>
    </source>
</evidence>
<dbReference type="GO" id="GO:0005886">
    <property type="term" value="C:plasma membrane"/>
    <property type="evidence" value="ECO:0007669"/>
    <property type="project" value="UniProtKB-SubCell"/>
</dbReference>
<dbReference type="AlphaFoldDB" id="A0A6G0X365"/>
<keyword evidence="7" id="KW-0769">Symport</keyword>
<evidence type="ECO:0000256" key="4">
    <source>
        <dbReference type="ARBA" id="ARBA00022692"/>
    </source>
</evidence>
<evidence type="ECO:0000256" key="2">
    <source>
        <dbReference type="ARBA" id="ARBA00022448"/>
    </source>
</evidence>
<evidence type="ECO:0000256" key="7">
    <source>
        <dbReference type="RuleBase" id="RU361216"/>
    </source>
</evidence>
<reference evidence="8 9" key="1">
    <citation type="submission" date="2019-07" db="EMBL/GenBank/DDBJ databases">
        <title>Genomics analysis of Aphanomyces spp. identifies a new class of oomycete effector associated with host adaptation.</title>
        <authorList>
            <person name="Gaulin E."/>
        </authorList>
    </citation>
    <scope>NUCLEOTIDE SEQUENCE [LARGE SCALE GENOMIC DNA]</scope>
    <source>
        <strain evidence="8 9">ATCC 201684</strain>
    </source>
</reference>
<dbReference type="Gene3D" id="1.10.3860.10">
    <property type="entry name" value="Sodium:dicarboxylate symporter"/>
    <property type="match status" value="1"/>
</dbReference>
<dbReference type="InterPro" id="IPR036458">
    <property type="entry name" value="Na:dicarbo_symporter_sf"/>
</dbReference>
<comment type="caution">
    <text evidence="8">The sequence shown here is derived from an EMBL/GenBank/DDBJ whole genome shotgun (WGS) entry which is preliminary data.</text>
</comment>
<keyword evidence="2 7" id="KW-0813">Transport</keyword>
<comment type="similarity">
    <text evidence="7">Belongs to the dicarboxylate/amino acid:cation symporter (DAACS) (TC 2.A.23) family.</text>
</comment>
<dbReference type="Proteomes" id="UP000481153">
    <property type="component" value="Unassembled WGS sequence"/>
</dbReference>
<evidence type="ECO:0000313" key="9">
    <source>
        <dbReference type="Proteomes" id="UP000481153"/>
    </source>
</evidence>
<keyword evidence="3" id="KW-1003">Cell membrane</keyword>
<evidence type="ECO:0000256" key="1">
    <source>
        <dbReference type="ARBA" id="ARBA00004651"/>
    </source>
</evidence>
<organism evidence="8 9">
    <name type="scientific">Aphanomyces euteiches</name>
    <dbReference type="NCBI Taxonomy" id="100861"/>
    <lineage>
        <taxon>Eukaryota</taxon>
        <taxon>Sar</taxon>
        <taxon>Stramenopiles</taxon>
        <taxon>Oomycota</taxon>
        <taxon>Saprolegniomycetes</taxon>
        <taxon>Saprolegniales</taxon>
        <taxon>Verrucalvaceae</taxon>
        <taxon>Aphanomyces</taxon>
    </lineage>
</organism>
<proteinExistence type="inferred from homology"/>
<gene>
    <name evidence="8" type="ORF">Ae201684_009125</name>
</gene>
<keyword evidence="9" id="KW-1185">Reference proteome</keyword>